<feature type="domain" description="TadE-like" evidence="1">
    <location>
        <begin position="18"/>
        <end position="60"/>
    </location>
</feature>
<organism evidence="2 3">
    <name type="scientific">Marivita geojedonensis</name>
    <dbReference type="NCBI Taxonomy" id="1123756"/>
    <lineage>
        <taxon>Bacteria</taxon>
        <taxon>Pseudomonadati</taxon>
        <taxon>Pseudomonadota</taxon>
        <taxon>Alphaproteobacteria</taxon>
        <taxon>Rhodobacterales</taxon>
        <taxon>Roseobacteraceae</taxon>
        <taxon>Marivita</taxon>
    </lineage>
</organism>
<reference evidence="2 3" key="1">
    <citation type="submission" date="2014-03" db="EMBL/GenBank/DDBJ databases">
        <title>The draft genome sequence of Marivita geojedonensis KCTC 23882.</title>
        <authorList>
            <person name="Lai Q."/>
            <person name="Shao Z."/>
        </authorList>
    </citation>
    <scope>NUCLEOTIDE SEQUENCE [LARGE SCALE GENOMIC DNA]</scope>
    <source>
        <strain evidence="2 3">DPG-138</strain>
    </source>
</reference>
<evidence type="ECO:0000313" key="3">
    <source>
        <dbReference type="Proteomes" id="UP000193926"/>
    </source>
</evidence>
<dbReference type="STRING" id="1123756.MGEO_17325"/>
<sequence length="178" mass="19895">MTTRLKNLLSRFRKDETGSATVEFVLHFSVLVTILAASVELSNINIRHAMLERAVDVAVRDIRLNTGQTPTFESVRATICEEARIIDGCESNLMLEMKQVDPTNFTPLPAVPDCINAQEEPRPVRDFVAGQDNDLMLIRACLKYNPIFPSTPLALALDMDENGYAKMIVNSAFVQEPR</sequence>
<dbReference type="Proteomes" id="UP000193926">
    <property type="component" value="Unassembled WGS sequence"/>
</dbReference>
<protein>
    <recommendedName>
        <fullName evidence="1">TadE-like domain-containing protein</fullName>
    </recommendedName>
</protein>
<accession>A0A1X4NHA8</accession>
<dbReference type="Pfam" id="PF07811">
    <property type="entry name" value="TadE"/>
    <property type="match status" value="1"/>
</dbReference>
<dbReference type="OrthoDB" id="7907064at2"/>
<dbReference type="AlphaFoldDB" id="A0A1X4NHA8"/>
<gene>
    <name evidence="2" type="ORF">MGEO_17325</name>
</gene>
<proteinExistence type="predicted"/>
<dbReference type="RefSeq" id="WP_085640734.1">
    <property type="nucleotide sequence ID" value="NZ_JFKC01000023.1"/>
</dbReference>
<keyword evidence="3" id="KW-1185">Reference proteome</keyword>
<dbReference type="InterPro" id="IPR012495">
    <property type="entry name" value="TadE-like_dom"/>
</dbReference>
<evidence type="ECO:0000313" key="2">
    <source>
        <dbReference type="EMBL" id="OSQ46602.1"/>
    </source>
</evidence>
<dbReference type="EMBL" id="JFKC01000023">
    <property type="protein sequence ID" value="OSQ46602.1"/>
    <property type="molecule type" value="Genomic_DNA"/>
</dbReference>
<comment type="caution">
    <text evidence="2">The sequence shown here is derived from an EMBL/GenBank/DDBJ whole genome shotgun (WGS) entry which is preliminary data.</text>
</comment>
<evidence type="ECO:0000259" key="1">
    <source>
        <dbReference type="Pfam" id="PF07811"/>
    </source>
</evidence>
<name>A0A1X4NHA8_9RHOB</name>